<evidence type="ECO:0000256" key="9">
    <source>
        <dbReference type="ARBA" id="ARBA00023268"/>
    </source>
</evidence>
<comment type="function">
    <text evidence="10">Involved in the biosynthesis of isopentenyl diphosphate (IPP) and dimethylallyl diphosphate (DMAPP), two major building blocks of isoprenoid compounds. Catalyzes the conversion of 4-diphosphocytidyl-2-C-methyl-D-erythritol 2-phosphate (CDP-ME2P) to 2-C-methyl-D-erythritol 2,4-cyclodiphosphate (ME-CPP) with a corresponding release of cytidine 5-monophosphate (CMP).</text>
</comment>
<dbReference type="HAMAP" id="MF_00107">
    <property type="entry name" value="IspF"/>
    <property type="match status" value="1"/>
</dbReference>
<dbReference type="NCBIfam" id="TIGR00151">
    <property type="entry name" value="ispF"/>
    <property type="match status" value="1"/>
</dbReference>
<comment type="similarity">
    <text evidence="10 11">Belongs to the IspF family.</text>
</comment>
<keyword evidence="5 13" id="KW-0548">Nucleotidyltransferase</keyword>
<dbReference type="Gene3D" id="3.90.550.10">
    <property type="entry name" value="Spore Coat Polysaccharide Biosynthesis Protein SpsA, Chain A"/>
    <property type="match status" value="1"/>
</dbReference>
<keyword evidence="6 10" id="KW-0479">Metal-binding</keyword>
<dbReference type="OrthoDB" id="9804336at2"/>
<evidence type="ECO:0000259" key="12">
    <source>
        <dbReference type="Pfam" id="PF02542"/>
    </source>
</evidence>
<dbReference type="AlphaFoldDB" id="A0A3D8J7V5"/>
<dbReference type="SUPFAM" id="SSF69765">
    <property type="entry name" value="IpsF-like"/>
    <property type="match status" value="1"/>
</dbReference>
<comment type="catalytic activity">
    <reaction evidence="1 10 11">
        <text>4-CDP-2-C-methyl-D-erythritol 2-phosphate = 2-C-methyl-D-erythritol 2,4-cyclic diphosphate + CMP</text>
        <dbReference type="Rhea" id="RHEA:23864"/>
        <dbReference type="ChEBI" id="CHEBI:57919"/>
        <dbReference type="ChEBI" id="CHEBI:58483"/>
        <dbReference type="ChEBI" id="CHEBI:60377"/>
        <dbReference type="EC" id="4.6.1.12"/>
    </reaction>
</comment>
<dbReference type="Pfam" id="PF01128">
    <property type="entry name" value="IspD"/>
    <property type="match status" value="1"/>
</dbReference>
<evidence type="ECO:0000313" key="14">
    <source>
        <dbReference type="Proteomes" id="UP000256695"/>
    </source>
</evidence>
<feature type="binding site" evidence="10">
    <location>
        <position position="358"/>
    </location>
    <ligand>
        <name>4-CDP-2-C-methyl-D-erythritol 2-phosphate</name>
        <dbReference type="ChEBI" id="CHEBI:57919"/>
    </ligand>
</feature>
<proteinExistence type="inferred from homology"/>
<keyword evidence="9" id="KW-0511">Multifunctional enzyme</keyword>
<feature type="site" description="Transition state stabilizer" evidence="10">
    <location>
        <position position="352"/>
    </location>
</feature>
<dbReference type="InterPro" id="IPR020555">
    <property type="entry name" value="MECDP_synthase_CS"/>
</dbReference>
<dbReference type="InterPro" id="IPR034683">
    <property type="entry name" value="IspD/TarI"/>
</dbReference>
<organism evidence="13 14">
    <name type="scientific">Helicobacter anseris</name>
    <dbReference type="NCBI Taxonomy" id="375926"/>
    <lineage>
        <taxon>Bacteria</taxon>
        <taxon>Pseudomonadati</taxon>
        <taxon>Campylobacterota</taxon>
        <taxon>Epsilonproteobacteria</taxon>
        <taxon>Campylobacterales</taxon>
        <taxon>Helicobacteraceae</taxon>
        <taxon>Helicobacter</taxon>
    </lineage>
</organism>
<feature type="binding site" evidence="10">
    <location>
        <begin position="227"/>
        <end position="229"/>
    </location>
    <ligand>
        <name>4-CDP-2-C-methyl-D-erythritol 2-phosphate</name>
        <dbReference type="ChEBI" id="CHEBI:57919"/>
    </ligand>
</feature>
<evidence type="ECO:0000256" key="8">
    <source>
        <dbReference type="ARBA" id="ARBA00023239"/>
    </source>
</evidence>
<feature type="binding site" evidence="10">
    <location>
        <begin position="351"/>
        <end position="354"/>
    </location>
    <ligand>
        <name>4-CDP-2-C-methyl-D-erythritol 2-phosphate</name>
        <dbReference type="ChEBI" id="CHEBI:57919"/>
    </ligand>
</feature>
<dbReference type="NCBIfam" id="NF006899">
    <property type="entry name" value="PRK09382.1"/>
    <property type="match status" value="1"/>
</dbReference>
<evidence type="ECO:0000256" key="3">
    <source>
        <dbReference type="ARBA" id="ARBA00012579"/>
    </source>
</evidence>
<dbReference type="InterPro" id="IPR036571">
    <property type="entry name" value="MECDP_synthase_sf"/>
</dbReference>
<evidence type="ECO:0000256" key="4">
    <source>
        <dbReference type="ARBA" id="ARBA00022679"/>
    </source>
</evidence>
<evidence type="ECO:0000256" key="5">
    <source>
        <dbReference type="ARBA" id="ARBA00022695"/>
    </source>
</evidence>
<feature type="domain" description="2-C-methyl-D-erythritol 2,4-cyclodiphosphate synthase" evidence="12">
    <location>
        <begin position="222"/>
        <end position="373"/>
    </location>
</feature>
<dbReference type="InterPro" id="IPR003526">
    <property type="entry name" value="MECDP_synthase"/>
</dbReference>
<dbReference type="EC" id="4.6.1.12" evidence="3 10"/>
<dbReference type="PANTHER" id="PTHR43181">
    <property type="entry name" value="2-C-METHYL-D-ERYTHRITOL 2,4-CYCLODIPHOSPHATE SYNTHASE, CHLOROPLASTIC"/>
    <property type="match status" value="1"/>
</dbReference>
<feature type="binding site" evidence="10">
    <location>
        <position position="361"/>
    </location>
    <ligand>
        <name>4-CDP-2-C-methyl-D-erythritol 2-phosphate</name>
        <dbReference type="ChEBI" id="CHEBI:57919"/>
    </ligand>
</feature>
<keyword evidence="14" id="KW-1185">Reference proteome</keyword>
<keyword evidence="7 10" id="KW-0414">Isoprene biosynthesis</keyword>
<feature type="binding site" evidence="10">
    <location>
        <begin position="253"/>
        <end position="254"/>
    </location>
    <ligand>
        <name>4-CDP-2-C-methyl-D-erythritol 2-phosphate</name>
        <dbReference type="ChEBI" id="CHEBI:57919"/>
    </ligand>
</feature>
<evidence type="ECO:0000256" key="11">
    <source>
        <dbReference type="RuleBase" id="RU004395"/>
    </source>
</evidence>
<keyword evidence="4 13" id="KW-0808">Transferase</keyword>
<comment type="subunit">
    <text evidence="10">Homotrimer.</text>
</comment>
<evidence type="ECO:0000256" key="10">
    <source>
        <dbReference type="HAMAP-Rule" id="MF_00107"/>
    </source>
</evidence>
<dbReference type="UniPathway" id="UPA00056">
    <property type="reaction ID" value="UER00095"/>
</dbReference>
<keyword evidence="8 10" id="KW-0456">Lyase</keyword>
<dbReference type="SUPFAM" id="SSF53448">
    <property type="entry name" value="Nucleotide-diphospho-sugar transferases"/>
    <property type="match status" value="1"/>
</dbReference>
<reference evidence="13 14" key="1">
    <citation type="submission" date="2018-04" db="EMBL/GenBank/DDBJ databases">
        <title>Novel Campyloabacter and Helicobacter Species and Strains.</title>
        <authorList>
            <person name="Mannion A.J."/>
            <person name="Shen Z."/>
            <person name="Fox J.G."/>
        </authorList>
    </citation>
    <scope>NUCLEOTIDE SEQUENCE [LARGE SCALE GENOMIC DNA]</scope>
    <source>
        <strain evidence="13 14">MIT 04-9362</strain>
    </source>
</reference>
<gene>
    <name evidence="10" type="primary">ispF</name>
    <name evidence="13" type="ORF">CQA57_04790</name>
</gene>
<dbReference type="InterPro" id="IPR029044">
    <property type="entry name" value="Nucleotide-diphossugar_trans"/>
</dbReference>
<evidence type="ECO:0000313" key="13">
    <source>
        <dbReference type="EMBL" id="RDU73502.1"/>
    </source>
</evidence>
<accession>A0A3D8J7V5</accession>
<dbReference type="CDD" id="cd00554">
    <property type="entry name" value="MECDP_synthase"/>
    <property type="match status" value="1"/>
</dbReference>
<dbReference type="GO" id="GO:0070567">
    <property type="term" value="F:cytidylyltransferase activity"/>
    <property type="evidence" value="ECO:0007669"/>
    <property type="project" value="InterPro"/>
</dbReference>
<evidence type="ECO:0000256" key="7">
    <source>
        <dbReference type="ARBA" id="ARBA00023229"/>
    </source>
</evidence>
<feature type="binding site" evidence="10">
    <location>
        <position position="227"/>
    </location>
    <ligand>
        <name>a divalent metal cation</name>
        <dbReference type="ChEBI" id="CHEBI:60240"/>
    </ligand>
</feature>
<feature type="site" description="Transition state stabilizer" evidence="10">
    <location>
        <position position="253"/>
    </location>
</feature>
<feature type="binding site" evidence="10">
    <location>
        <begin position="275"/>
        <end position="277"/>
    </location>
    <ligand>
        <name>4-CDP-2-C-methyl-D-erythritol 2-phosphate</name>
        <dbReference type="ChEBI" id="CHEBI:57919"/>
    </ligand>
</feature>
<dbReference type="Proteomes" id="UP000256695">
    <property type="component" value="Unassembled WGS sequence"/>
</dbReference>
<dbReference type="PANTHER" id="PTHR43181:SF1">
    <property type="entry name" value="2-C-METHYL-D-ERYTHRITOL 2,4-CYCLODIPHOSPHATE SYNTHASE, CHLOROPLASTIC"/>
    <property type="match status" value="1"/>
</dbReference>
<feature type="binding site" evidence="10">
    <location>
        <position position="261"/>
    </location>
    <ligand>
        <name>a divalent metal cation</name>
        <dbReference type="ChEBI" id="CHEBI:60240"/>
    </ligand>
</feature>
<name>A0A3D8J7V5_9HELI</name>
<sequence>MGMQTLCLVLMAAGSSTRFNQTLPPNKQIKKQWLRIHDTPLWQKVLLNLKKIYPFDEIIIGANCSEVTYMQKFCTDEIVVAGGESRAQTLRNILKQVKSDFVFVTDVARCNLDLEVCKNLLESYKDYDCTAPYLDCVDTILDKEYPLNRSDIKLIQTPQISNTQKLRDALNKKDYTDESTAMLDNKYKVCFLQGSHKMQKLTTPKDLFLLDSLPPASNHTFFGSGIDIHQFKQNKPMKLGGLEITKNFGFKAHSDGDVLLHAIIDALLGAVGGGDIGEWFPDTSDEFKNADSTALLEKIRSFITSVGYEILHLDISILAQIPKINPHKEALAQNLSKLLYLPKNHINIKATTAEKMGFIGREEGICVIANATLKFLDWKEFI</sequence>
<dbReference type="GO" id="GO:0046872">
    <property type="term" value="F:metal ion binding"/>
    <property type="evidence" value="ECO:0007669"/>
    <property type="project" value="UniProtKB-KW"/>
</dbReference>
<dbReference type="PROSITE" id="PS01350">
    <property type="entry name" value="ISPF"/>
    <property type="match status" value="1"/>
</dbReference>
<dbReference type="Pfam" id="PF02542">
    <property type="entry name" value="YgbB"/>
    <property type="match status" value="1"/>
</dbReference>
<comment type="caution">
    <text evidence="10">Lacks conserved residue(s) required for the propagation of feature annotation.</text>
</comment>
<protein>
    <recommendedName>
        <fullName evidence="3 10">2-C-methyl-D-erythritol 2,4-cyclodiphosphate synthase</fullName>
        <shortName evidence="10">MECDP-synthase</shortName>
        <shortName evidence="10">MECPP-synthase</shortName>
        <shortName evidence="10">MECPS</shortName>
        <ecNumber evidence="3 10">4.6.1.12</ecNumber>
    </recommendedName>
</protein>
<comment type="pathway">
    <text evidence="2 10">Isoprenoid biosynthesis; isopentenyl diphosphate biosynthesis via DXP pathway; isopentenyl diphosphate from 1-deoxy-D-xylulose 5-phosphate: step 4/6.</text>
</comment>
<dbReference type="Gene3D" id="3.30.1330.50">
    <property type="entry name" value="2-C-methyl-D-erythritol 2,4-cyclodiphosphate synthase"/>
    <property type="match status" value="1"/>
</dbReference>
<evidence type="ECO:0000256" key="6">
    <source>
        <dbReference type="ARBA" id="ARBA00022723"/>
    </source>
</evidence>
<dbReference type="GO" id="GO:0019288">
    <property type="term" value="P:isopentenyl diphosphate biosynthetic process, methylerythritol 4-phosphate pathway"/>
    <property type="evidence" value="ECO:0007669"/>
    <property type="project" value="UniProtKB-UniRule"/>
</dbReference>
<comment type="caution">
    <text evidence="13">The sequence shown here is derived from an EMBL/GenBank/DDBJ whole genome shotgun (WGS) entry which is preliminary data.</text>
</comment>
<comment type="cofactor">
    <cofactor evidence="10">
        <name>a divalent metal cation</name>
        <dbReference type="ChEBI" id="CHEBI:60240"/>
    </cofactor>
    <text evidence="10">Binds 1 divalent metal cation per subunit.</text>
</comment>
<evidence type="ECO:0000256" key="1">
    <source>
        <dbReference type="ARBA" id="ARBA00000200"/>
    </source>
</evidence>
<feature type="binding site" evidence="10">
    <location>
        <position position="229"/>
    </location>
    <ligand>
        <name>a divalent metal cation</name>
        <dbReference type="ChEBI" id="CHEBI:60240"/>
    </ligand>
</feature>
<dbReference type="EMBL" id="NXLX01000010">
    <property type="protein sequence ID" value="RDU73502.1"/>
    <property type="molecule type" value="Genomic_DNA"/>
</dbReference>
<evidence type="ECO:0000256" key="2">
    <source>
        <dbReference type="ARBA" id="ARBA00004709"/>
    </source>
</evidence>
<dbReference type="GO" id="GO:0008685">
    <property type="term" value="F:2-C-methyl-D-erythritol 2,4-cyclodiphosphate synthase activity"/>
    <property type="evidence" value="ECO:0007669"/>
    <property type="project" value="UniProtKB-UniRule"/>
</dbReference>
<dbReference type="GO" id="GO:0016114">
    <property type="term" value="P:terpenoid biosynthetic process"/>
    <property type="evidence" value="ECO:0007669"/>
    <property type="project" value="InterPro"/>
</dbReference>